<evidence type="ECO:0000256" key="2">
    <source>
        <dbReference type="SAM" id="SignalP"/>
    </source>
</evidence>
<feature type="region of interest" description="Disordered" evidence="1">
    <location>
        <begin position="74"/>
        <end position="119"/>
    </location>
</feature>
<protein>
    <submittedName>
        <fullName evidence="3">Uncharacterized protein</fullName>
    </submittedName>
</protein>
<evidence type="ECO:0000313" key="3">
    <source>
        <dbReference type="EMBL" id="KAG7341446.1"/>
    </source>
</evidence>
<name>A0A9K3KDX0_9STRA</name>
<feature type="chain" id="PRO_5039907577" evidence="2">
    <location>
        <begin position="24"/>
        <end position="119"/>
    </location>
</feature>
<reference evidence="3" key="2">
    <citation type="submission" date="2021-04" db="EMBL/GenBank/DDBJ databases">
        <authorList>
            <person name="Podell S."/>
        </authorList>
    </citation>
    <scope>NUCLEOTIDE SEQUENCE</scope>
    <source>
        <strain evidence="3">Hildebrandi</strain>
    </source>
</reference>
<proteinExistence type="predicted"/>
<comment type="caution">
    <text evidence="3">The sequence shown here is derived from an EMBL/GenBank/DDBJ whole genome shotgun (WGS) entry which is preliminary data.</text>
</comment>
<keyword evidence="4" id="KW-1185">Reference proteome</keyword>
<dbReference type="AlphaFoldDB" id="A0A9K3KDX0"/>
<keyword evidence="2" id="KW-0732">Signal</keyword>
<evidence type="ECO:0000313" key="4">
    <source>
        <dbReference type="Proteomes" id="UP000693970"/>
    </source>
</evidence>
<reference evidence="3" key="1">
    <citation type="journal article" date="2021" name="Sci. Rep.">
        <title>Diploid genomic architecture of Nitzschia inconspicua, an elite biomass production diatom.</title>
        <authorList>
            <person name="Oliver A."/>
            <person name="Podell S."/>
            <person name="Pinowska A."/>
            <person name="Traller J.C."/>
            <person name="Smith S.R."/>
            <person name="McClure R."/>
            <person name="Beliaev A."/>
            <person name="Bohutskyi P."/>
            <person name="Hill E.A."/>
            <person name="Rabines A."/>
            <person name="Zheng H."/>
            <person name="Allen L.Z."/>
            <person name="Kuo A."/>
            <person name="Grigoriev I.V."/>
            <person name="Allen A.E."/>
            <person name="Hazlebeck D."/>
            <person name="Allen E.E."/>
        </authorList>
    </citation>
    <scope>NUCLEOTIDE SEQUENCE</scope>
    <source>
        <strain evidence="3">Hildebrandi</strain>
    </source>
</reference>
<organism evidence="3 4">
    <name type="scientific">Nitzschia inconspicua</name>
    <dbReference type="NCBI Taxonomy" id="303405"/>
    <lineage>
        <taxon>Eukaryota</taxon>
        <taxon>Sar</taxon>
        <taxon>Stramenopiles</taxon>
        <taxon>Ochrophyta</taxon>
        <taxon>Bacillariophyta</taxon>
        <taxon>Bacillariophyceae</taxon>
        <taxon>Bacillariophycidae</taxon>
        <taxon>Bacillariales</taxon>
        <taxon>Bacillariaceae</taxon>
        <taxon>Nitzschia</taxon>
    </lineage>
</organism>
<dbReference type="EMBL" id="JAGRRH010000026">
    <property type="protein sequence ID" value="KAG7341446.1"/>
    <property type="molecule type" value="Genomic_DNA"/>
</dbReference>
<accession>A0A9K3KDX0</accession>
<gene>
    <name evidence="3" type="ORF">IV203_023398</name>
</gene>
<evidence type="ECO:0000256" key="1">
    <source>
        <dbReference type="SAM" id="MobiDB-lite"/>
    </source>
</evidence>
<dbReference type="Proteomes" id="UP000693970">
    <property type="component" value="Unassembled WGS sequence"/>
</dbReference>
<feature type="signal peptide" evidence="2">
    <location>
        <begin position="1"/>
        <end position="23"/>
    </location>
</feature>
<sequence length="119" mass="13050">MISFYSARTFSFLLGLIASVTTATTPYEGDGIFENSILLSRAAVAFAYRQDQTVFRGTNSGHLKLSRYIDDNEGNKTKKKMKIRGAKGRKADKKTKGASSGPKASEPLKPPPEIELTMM</sequence>
<feature type="compositionally biased region" description="Basic residues" evidence="1">
    <location>
        <begin position="77"/>
        <end position="93"/>
    </location>
</feature>